<dbReference type="AlphaFoldDB" id="V6MGQ1"/>
<dbReference type="Proteomes" id="UP000017973">
    <property type="component" value="Unassembled WGS sequence"/>
</dbReference>
<proteinExistence type="predicted"/>
<sequence>MLTHSSTLELIMEHAGKTNGELKQIAQNKGMNPASFINVVKELRLHEMSERNLIFWGMQALAERELYENPGKSIREIAEIVCEKWNEEHELQLTSNHVSAYLLTLPYKYPNCQKAFVAICEGDLDSFYAYQKDTRQLIELILRFLMFCYGKKFDLKLANKLINLVIGQDADMEIMDAIKRMDFFHRKDNKVFVSKMGAYRRVMGGYPVIFAEGLKTILASYLEGQTDQQLVNFWEQLEGNSTDDFGESAEDDFWDMDTLFTDKVLTAPTPIAVENLQADLSAPKHLQDFPTAHDVLGEHTEPVDQPTSSQLIDTILDSAERLKQMLIHQASPDSGNQSYIKTLEEENERLKAALSQEMEKAAEAEKKAVTEILQTIAGENSHYLLSDLYEESQGKQPENRVISQGRLVNLFSALSRLGVEKESGLHENGDTFLINKDELIRKYMTDGPIVHEGDVVRVRLVKYGWSLNGETVVSPLAAIVKEEEK</sequence>
<evidence type="ECO:0000256" key="1">
    <source>
        <dbReference type="SAM" id="Coils"/>
    </source>
</evidence>
<dbReference type="eggNOG" id="ENOG5032HSK">
    <property type="taxonomic scope" value="Bacteria"/>
</dbReference>
<evidence type="ECO:0000313" key="2">
    <source>
        <dbReference type="EMBL" id="EST54573.1"/>
    </source>
</evidence>
<organism evidence="2 3">
    <name type="scientific">Brevibacillus panacihumi W25</name>
    <dbReference type="NCBI Taxonomy" id="1408254"/>
    <lineage>
        <taxon>Bacteria</taxon>
        <taxon>Bacillati</taxon>
        <taxon>Bacillota</taxon>
        <taxon>Bacilli</taxon>
        <taxon>Bacillales</taxon>
        <taxon>Paenibacillaceae</taxon>
        <taxon>Brevibacillus</taxon>
    </lineage>
</organism>
<evidence type="ECO:0000313" key="3">
    <source>
        <dbReference type="Proteomes" id="UP000017973"/>
    </source>
</evidence>
<protein>
    <submittedName>
        <fullName evidence="2">Uncharacterized protein</fullName>
    </submittedName>
</protein>
<dbReference type="RefSeq" id="WP_023556489.1">
    <property type="nucleotide sequence ID" value="NZ_KI629782.1"/>
</dbReference>
<name>V6MGQ1_9BACL</name>
<reference evidence="2 3" key="1">
    <citation type="journal article" date="2014" name="Genome Announc.">
        <title>Draft Genome Sequence of Brevibacillus panacihumi Strain W25, a Halotolerant Hydrocarbon-Degrading Bacterium.</title>
        <authorList>
            <person name="Wang X."/>
            <person name="Jin D."/>
            <person name="Zhou L."/>
            <person name="Wu L."/>
            <person name="An W."/>
            <person name="Chen Y."/>
            <person name="Zhao L."/>
        </authorList>
    </citation>
    <scope>NUCLEOTIDE SEQUENCE [LARGE SCALE GENOMIC DNA]</scope>
    <source>
        <strain evidence="2 3">W25</strain>
    </source>
</reference>
<accession>V6MGQ1</accession>
<dbReference type="STRING" id="1408254.T458_12815"/>
<comment type="caution">
    <text evidence="2">The sequence shown here is derived from an EMBL/GenBank/DDBJ whole genome shotgun (WGS) entry which is preliminary data.</text>
</comment>
<keyword evidence="3" id="KW-1185">Reference proteome</keyword>
<keyword evidence="1" id="KW-0175">Coiled coil</keyword>
<dbReference type="HOGENOM" id="CLU_574709_0_0_9"/>
<dbReference type="EMBL" id="AYJU01000016">
    <property type="protein sequence ID" value="EST54573.1"/>
    <property type="molecule type" value="Genomic_DNA"/>
</dbReference>
<feature type="coiled-coil region" evidence="1">
    <location>
        <begin position="336"/>
        <end position="367"/>
    </location>
</feature>
<dbReference type="OrthoDB" id="2962801at2"/>
<gene>
    <name evidence="2" type="ORF">T458_12815</name>
</gene>
<dbReference type="PATRIC" id="fig|1408254.3.peg.2534"/>